<dbReference type="SFLD" id="SFLDS00003">
    <property type="entry name" value="Haloacid_Dehalogenase"/>
    <property type="match status" value="1"/>
</dbReference>
<dbReference type="GO" id="GO:0005886">
    <property type="term" value="C:plasma membrane"/>
    <property type="evidence" value="ECO:0007669"/>
    <property type="project" value="UniProtKB-SubCell"/>
</dbReference>
<evidence type="ECO:0000256" key="2">
    <source>
        <dbReference type="ARBA" id="ARBA00004141"/>
    </source>
</evidence>
<dbReference type="InterPro" id="IPR036412">
    <property type="entry name" value="HAD-like_sf"/>
</dbReference>
<dbReference type="InterPro" id="IPR044492">
    <property type="entry name" value="P_typ_ATPase_HD_dom"/>
</dbReference>
<dbReference type="AlphaFoldDB" id="A0A4P9Z3V4"/>
<keyword evidence="7 11" id="KW-0067">ATP-binding</keyword>
<evidence type="ECO:0000313" key="14">
    <source>
        <dbReference type="EMBL" id="RKP27234.1"/>
    </source>
</evidence>
<dbReference type="GO" id="GO:0120029">
    <property type="term" value="P:proton export across plasma membrane"/>
    <property type="evidence" value="ECO:0007669"/>
    <property type="project" value="UniProtKB-UniRule"/>
</dbReference>
<dbReference type="GO" id="GO:0008553">
    <property type="term" value="F:P-type proton-exporting transporter activity"/>
    <property type="evidence" value="ECO:0007669"/>
    <property type="project" value="UniProtKB-UniRule"/>
</dbReference>
<feature type="transmembrane region" description="Helical" evidence="11">
    <location>
        <begin position="652"/>
        <end position="671"/>
    </location>
</feature>
<dbReference type="Gene3D" id="1.20.1110.10">
    <property type="entry name" value="Calcium-transporting ATPase, transmembrane domain"/>
    <property type="match status" value="1"/>
</dbReference>
<protein>
    <recommendedName>
        <fullName evidence="11">Plasma membrane ATPase</fullName>
        <ecNumber evidence="11">7.1.2.1</ecNumber>
    </recommendedName>
</protein>
<keyword evidence="11" id="KW-0406">Ion transport</keyword>
<evidence type="ECO:0000256" key="6">
    <source>
        <dbReference type="ARBA" id="ARBA00022741"/>
    </source>
</evidence>
<feature type="transmembrane region" description="Helical" evidence="11">
    <location>
        <begin position="255"/>
        <end position="277"/>
    </location>
</feature>
<feature type="domain" description="Cation-transporting P-type ATPase N-terminal" evidence="13">
    <location>
        <begin position="3"/>
        <end position="69"/>
    </location>
</feature>
<dbReference type="PRINTS" id="PR00119">
    <property type="entry name" value="CATATPASE"/>
</dbReference>
<organism evidence="14 15">
    <name type="scientific">Syncephalis pseudoplumigaleata</name>
    <dbReference type="NCBI Taxonomy" id="1712513"/>
    <lineage>
        <taxon>Eukaryota</taxon>
        <taxon>Fungi</taxon>
        <taxon>Fungi incertae sedis</taxon>
        <taxon>Zoopagomycota</taxon>
        <taxon>Zoopagomycotina</taxon>
        <taxon>Zoopagomycetes</taxon>
        <taxon>Zoopagales</taxon>
        <taxon>Piptocephalidaceae</taxon>
        <taxon>Syncephalis</taxon>
    </lineage>
</organism>
<dbReference type="InterPro" id="IPR008250">
    <property type="entry name" value="ATPase_P-typ_transduc_dom_A_sf"/>
</dbReference>
<gene>
    <name evidence="14" type="ORF">SYNPS1DRAFT_12992</name>
</gene>
<dbReference type="Proteomes" id="UP000278143">
    <property type="component" value="Unassembled WGS sequence"/>
</dbReference>
<keyword evidence="5 11" id="KW-0812">Transmembrane</keyword>
<dbReference type="InterPro" id="IPR001757">
    <property type="entry name" value="P_typ_ATPase"/>
</dbReference>
<dbReference type="InterPro" id="IPR018303">
    <property type="entry name" value="ATPase_P-typ_P_site"/>
</dbReference>
<dbReference type="Pfam" id="PF00122">
    <property type="entry name" value="E1-E2_ATPase"/>
    <property type="match status" value="1"/>
</dbReference>
<feature type="region of interest" description="Disordered" evidence="12">
    <location>
        <begin position="853"/>
        <end position="898"/>
    </location>
</feature>
<comment type="function">
    <text evidence="1">The plasma membrane ATPase of plants and fungi is a hydrogen ion pump. The proton gradient it generates drives the active transport of nutrients by H(+)-symport. The resulting external acidification and/or internal alkinization may mediate growth responses.</text>
</comment>
<keyword evidence="6 11" id="KW-0547">Nucleotide-binding</keyword>
<evidence type="ECO:0000259" key="13">
    <source>
        <dbReference type="SMART" id="SM00831"/>
    </source>
</evidence>
<dbReference type="CDD" id="cd02076">
    <property type="entry name" value="P-type_ATPase_H"/>
    <property type="match status" value="1"/>
</dbReference>
<dbReference type="PRINTS" id="PR00120">
    <property type="entry name" value="HATPASE"/>
</dbReference>
<dbReference type="Gene3D" id="3.40.1110.10">
    <property type="entry name" value="Calcium-transporting ATPase, cytoplasmic domain N"/>
    <property type="match status" value="1"/>
</dbReference>
<dbReference type="Pfam" id="PF00702">
    <property type="entry name" value="Hydrolase"/>
    <property type="match status" value="1"/>
</dbReference>
<feature type="transmembrane region" description="Helical" evidence="11">
    <location>
        <begin position="751"/>
        <end position="771"/>
    </location>
</feature>
<keyword evidence="10 11" id="KW-0472">Membrane</keyword>
<keyword evidence="11" id="KW-0460">Magnesium</keyword>
<dbReference type="NCBIfam" id="TIGR01647">
    <property type="entry name" value="ATPase-IIIA_H"/>
    <property type="match status" value="1"/>
</dbReference>
<dbReference type="PANTHER" id="PTHR42861">
    <property type="entry name" value="CALCIUM-TRANSPORTING ATPASE"/>
    <property type="match status" value="1"/>
</dbReference>
<evidence type="ECO:0000256" key="1">
    <source>
        <dbReference type="ARBA" id="ARBA00003417"/>
    </source>
</evidence>
<dbReference type="Pfam" id="PF00690">
    <property type="entry name" value="Cation_ATPase_N"/>
    <property type="match status" value="1"/>
</dbReference>
<feature type="transmembrane region" description="Helical" evidence="11">
    <location>
        <begin position="625"/>
        <end position="646"/>
    </location>
</feature>
<dbReference type="Gene3D" id="3.40.50.1000">
    <property type="entry name" value="HAD superfamily/HAD-like"/>
    <property type="match status" value="1"/>
</dbReference>
<dbReference type="Gene3D" id="2.70.150.10">
    <property type="entry name" value="Calcium-transporting ATPase, cytoplasmic transduction domain A"/>
    <property type="match status" value="1"/>
</dbReference>
<comment type="similarity">
    <text evidence="3 11">Belongs to the cation transport ATPase (P-type) (TC 3.A.3) family. Type IIIA subfamily.</text>
</comment>
<dbReference type="FunFam" id="2.70.150.10:FF:000042">
    <property type="entry name" value="Plasma membrane ATPase"/>
    <property type="match status" value="1"/>
</dbReference>
<dbReference type="GO" id="GO:0016887">
    <property type="term" value="F:ATP hydrolysis activity"/>
    <property type="evidence" value="ECO:0007669"/>
    <property type="project" value="InterPro"/>
</dbReference>
<evidence type="ECO:0000256" key="4">
    <source>
        <dbReference type="ARBA" id="ARBA00022553"/>
    </source>
</evidence>
<keyword evidence="9 11" id="KW-1133">Transmembrane helix</keyword>
<keyword evidence="8 11" id="KW-1278">Translocase</keyword>
<keyword evidence="4" id="KW-0597">Phosphoprotein</keyword>
<evidence type="ECO:0000256" key="9">
    <source>
        <dbReference type="ARBA" id="ARBA00022989"/>
    </source>
</evidence>
<dbReference type="InterPro" id="IPR023214">
    <property type="entry name" value="HAD_sf"/>
</dbReference>
<dbReference type="SFLD" id="SFLDF00027">
    <property type="entry name" value="p-type_atpase"/>
    <property type="match status" value="1"/>
</dbReference>
<comment type="subcellular location">
    <subcellularLocation>
        <location evidence="11">Cell membrane</location>
        <topology evidence="11">Multi-pass membrane protein</topology>
    </subcellularLocation>
    <subcellularLocation>
        <location evidence="2">Membrane</location>
        <topology evidence="2">Multi-pass membrane protein</topology>
    </subcellularLocation>
</comment>
<feature type="transmembrane region" description="Helical" evidence="11">
    <location>
        <begin position="73"/>
        <end position="89"/>
    </location>
</feature>
<evidence type="ECO:0000256" key="11">
    <source>
        <dbReference type="RuleBase" id="RU362083"/>
    </source>
</evidence>
<dbReference type="FunFam" id="3.40.50.1000:FF:000008">
    <property type="entry name" value="Plasma membrane ATPase"/>
    <property type="match status" value="1"/>
</dbReference>
<feature type="transmembrane region" description="Helical" evidence="11">
    <location>
        <begin position="48"/>
        <end position="67"/>
    </location>
</feature>
<dbReference type="SMART" id="SM00831">
    <property type="entry name" value="Cation_ATPase_N"/>
    <property type="match status" value="1"/>
</dbReference>
<feature type="transmembrane region" description="Helical" evidence="11">
    <location>
        <begin position="222"/>
        <end position="243"/>
    </location>
</feature>
<dbReference type="SFLD" id="SFLDG00002">
    <property type="entry name" value="C1.7:_P-type_atpase_like"/>
    <property type="match status" value="1"/>
</dbReference>
<evidence type="ECO:0000256" key="12">
    <source>
        <dbReference type="SAM" id="MobiDB-lite"/>
    </source>
</evidence>
<dbReference type="FunFam" id="3.40.1110.10:FF:000005">
    <property type="entry name" value="Plasma membrane ATPase"/>
    <property type="match status" value="1"/>
</dbReference>
<evidence type="ECO:0000256" key="10">
    <source>
        <dbReference type="ARBA" id="ARBA00023136"/>
    </source>
</evidence>
<keyword evidence="11" id="KW-0813">Transport</keyword>
<dbReference type="SUPFAM" id="SSF56784">
    <property type="entry name" value="HAD-like"/>
    <property type="match status" value="1"/>
</dbReference>
<evidence type="ECO:0000313" key="15">
    <source>
        <dbReference type="Proteomes" id="UP000278143"/>
    </source>
</evidence>
<dbReference type="InterPro" id="IPR023298">
    <property type="entry name" value="ATPase_P-typ_TM_dom_sf"/>
</dbReference>
<comment type="catalytic activity">
    <reaction evidence="11">
        <text>ATP + H2O + H(+)(in) = ADP + phosphate + 2 H(+)(out)</text>
        <dbReference type="Rhea" id="RHEA:20852"/>
        <dbReference type="ChEBI" id="CHEBI:15377"/>
        <dbReference type="ChEBI" id="CHEBI:15378"/>
        <dbReference type="ChEBI" id="CHEBI:30616"/>
        <dbReference type="ChEBI" id="CHEBI:43474"/>
        <dbReference type="ChEBI" id="CHEBI:456216"/>
        <dbReference type="EC" id="7.1.2.1"/>
    </reaction>
</comment>
<accession>A0A4P9Z3V4</accession>
<evidence type="ECO:0000256" key="8">
    <source>
        <dbReference type="ARBA" id="ARBA00022967"/>
    </source>
</evidence>
<feature type="transmembrane region" description="Helical" evidence="11">
    <location>
        <begin position="683"/>
        <end position="705"/>
    </location>
</feature>
<dbReference type="InterPro" id="IPR059000">
    <property type="entry name" value="ATPase_P-type_domA"/>
</dbReference>
<dbReference type="EC" id="7.1.2.1" evidence="11"/>
<dbReference type="InterPro" id="IPR006534">
    <property type="entry name" value="P-type_ATPase_IIIA"/>
</dbReference>
<dbReference type="PROSITE" id="PS00154">
    <property type="entry name" value="ATPASE_E1_E2"/>
    <property type="match status" value="1"/>
</dbReference>
<dbReference type="NCBIfam" id="TIGR01494">
    <property type="entry name" value="ATPase_P-type"/>
    <property type="match status" value="2"/>
</dbReference>
<dbReference type="InterPro" id="IPR023299">
    <property type="entry name" value="ATPase_P-typ_cyto_dom_N"/>
</dbReference>
<name>A0A4P9Z3V4_9FUNG</name>
<dbReference type="GO" id="GO:0005524">
    <property type="term" value="F:ATP binding"/>
    <property type="evidence" value="ECO:0007669"/>
    <property type="project" value="UniProtKB-UniRule"/>
</dbReference>
<keyword evidence="11" id="KW-0375">Hydrogen ion transport</keyword>
<evidence type="ECO:0000256" key="7">
    <source>
        <dbReference type="ARBA" id="ARBA00022840"/>
    </source>
</evidence>
<dbReference type="EMBL" id="KZ989245">
    <property type="protein sequence ID" value="RKP27234.1"/>
    <property type="molecule type" value="Genomic_DNA"/>
</dbReference>
<dbReference type="OrthoDB" id="116380at2759"/>
<keyword evidence="15" id="KW-1185">Reference proteome</keyword>
<reference evidence="15" key="1">
    <citation type="journal article" date="2018" name="Nat. Microbiol.">
        <title>Leveraging single-cell genomics to expand the fungal tree of life.</title>
        <authorList>
            <person name="Ahrendt S.R."/>
            <person name="Quandt C.A."/>
            <person name="Ciobanu D."/>
            <person name="Clum A."/>
            <person name="Salamov A."/>
            <person name="Andreopoulos B."/>
            <person name="Cheng J.F."/>
            <person name="Woyke T."/>
            <person name="Pelin A."/>
            <person name="Henrissat B."/>
            <person name="Reynolds N.K."/>
            <person name="Benny G.L."/>
            <person name="Smith M.E."/>
            <person name="James T.Y."/>
            <person name="Grigoriev I.V."/>
        </authorList>
    </citation>
    <scope>NUCLEOTIDE SEQUENCE [LARGE SCALE GENOMIC DNA]</scope>
    <source>
        <strain evidence="15">Benny S71-1</strain>
    </source>
</reference>
<feature type="transmembrane region" description="Helical" evidence="11">
    <location>
        <begin position="783"/>
        <end position="801"/>
    </location>
</feature>
<evidence type="ECO:0000256" key="3">
    <source>
        <dbReference type="ARBA" id="ARBA00008804"/>
    </source>
</evidence>
<dbReference type="SUPFAM" id="SSF81653">
    <property type="entry name" value="Calcium ATPase, transduction domain A"/>
    <property type="match status" value="1"/>
</dbReference>
<dbReference type="InterPro" id="IPR004014">
    <property type="entry name" value="ATPase_P-typ_cation-transptr_N"/>
</dbReference>
<proteinExistence type="inferred from homology"/>
<sequence>MTGIPASMLDTNPAVGLTTDEARIRRKKYGRNELTEEKTSHFKQFMQAFYGPIQYMIELAAILAAGLQDWIELGLICALLLINAVVGFVQEYQAGSTIAELQKTLALHSTVIRNGERKTIESKLLVPGDIICMEEGDIVPADAKLVGDPDTYIQVDQSVITGESLAARKHLGDAVYSSSTVKHGSALAVVTATGDHTFVGHSAQLVRGSQTEGNFQRIIKRIGYFLIELNVLALFITLINVFYRGIDIVQYLRFVLVITVSAVPIALPAVTTTTMAVGAQMLAKKKAIVSRLTAIEALAGVDVLCSDKTGTLTKNKLTVHDPYIVPDSSLEEIMGAASLASVRKRKGADAIDTAIIKATRRQCPEEWHRVLCCHVRVFFPFNPVDKRVETRVRDPDGNTLLCAKGAPQAIRKLVEENIGGPLPDPQGRFYEDAIIEFASRGYRSLGVASKRNDDPWRILGIISLYDPPRHDTKETIRKARELGLRIKMLTGDQVAIAKDLALELNLGDRIYDSKRLGLGTITEGLEGSTLNDFVEEADGFGQVYPEHKHQVVDILQRRNHLVAMTGDGVNDAPSLKKADVGIAVEGATDAARSASDIVFLAPGLSAIIDALILSRRIFHRMHGYCQYRIALSIHLLIYLTLSIVIFNYSIGATLVVFLAIFSDIAVLTIAYDRAPYARDPVKWNIGKLMFISVILAVILAIGTFLMHTGNLAADRDYKPRVFLEIALTQSWLIFSTRTQGWFFVYYPSWQLLLAVFLVDIFASIMAIFGWFQSSINVVEAIRVWFFSFGVFVVCDVVHRVLSETSFIDYLMHDMWRKPVPRAQEDWQYLLTKTAELHALADALDETRKHSKVAAAAPATVESKAEKGPSAGAESGQPQGDVTKQPRRRRAGKAKATSP</sequence>
<dbReference type="SUPFAM" id="SSF81665">
    <property type="entry name" value="Calcium ATPase, transmembrane domain M"/>
    <property type="match status" value="1"/>
</dbReference>
<evidence type="ECO:0000256" key="5">
    <source>
        <dbReference type="ARBA" id="ARBA00022692"/>
    </source>
</evidence>